<proteinExistence type="predicted"/>
<protein>
    <recommendedName>
        <fullName evidence="4">F-box domain-containing protein</fullName>
    </recommendedName>
</protein>
<dbReference type="Proteomes" id="UP000054561">
    <property type="component" value="Unassembled WGS sequence"/>
</dbReference>
<evidence type="ECO:0000313" key="3">
    <source>
        <dbReference type="Proteomes" id="UP000054561"/>
    </source>
</evidence>
<organism evidence="2 3">
    <name type="scientific">Plasmodium fragile</name>
    <dbReference type="NCBI Taxonomy" id="5857"/>
    <lineage>
        <taxon>Eukaryota</taxon>
        <taxon>Sar</taxon>
        <taxon>Alveolata</taxon>
        <taxon>Apicomplexa</taxon>
        <taxon>Aconoidasida</taxon>
        <taxon>Haemosporida</taxon>
        <taxon>Plasmodiidae</taxon>
        <taxon>Plasmodium</taxon>
        <taxon>Plasmodium (Plasmodium)</taxon>
    </lineage>
</organism>
<keyword evidence="3" id="KW-1185">Reference proteome</keyword>
<evidence type="ECO:0000256" key="1">
    <source>
        <dbReference type="SAM" id="MobiDB-lite"/>
    </source>
</evidence>
<name>A0A0D9QR22_PLAFR</name>
<dbReference type="OMA" id="NFFYKYE"/>
<dbReference type="EMBL" id="KQ001665">
    <property type="protein sequence ID" value="KJP88106.1"/>
    <property type="molecule type" value="Genomic_DNA"/>
</dbReference>
<gene>
    <name evidence="2" type="ORF">AK88_02220</name>
</gene>
<dbReference type="AlphaFoldDB" id="A0A0D9QR22"/>
<feature type="compositionally biased region" description="Basic residues" evidence="1">
    <location>
        <begin position="215"/>
        <end position="225"/>
    </location>
</feature>
<evidence type="ECO:0000313" key="2">
    <source>
        <dbReference type="EMBL" id="KJP88106.1"/>
    </source>
</evidence>
<dbReference type="GeneID" id="24267534"/>
<feature type="region of interest" description="Disordered" evidence="1">
    <location>
        <begin position="180"/>
        <end position="246"/>
    </location>
</feature>
<feature type="compositionally biased region" description="Basic and acidic residues" evidence="1">
    <location>
        <begin position="130"/>
        <end position="162"/>
    </location>
</feature>
<dbReference type="RefSeq" id="XP_012335277.1">
    <property type="nucleotide sequence ID" value="XM_012479854.1"/>
</dbReference>
<evidence type="ECO:0008006" key="4">
    <source>
        <dbReference type="Google" id="ProtNLM"/>
    </source>
</evidence>
<feature type="compositionally biased region" description="Basic and acidic residues" evidence="1">
    <location>
        <begin position="108"/>
        <end position="119"/>
    </location>
</feature>
<feature type="region of interest" description="Disordered" evidence="1">
    <location>
        <begin position="64"/>
        <end position="162"/>
    </location>
</feature>
<dbReference type="VEuPathDB" id="PlasmoDB:AK88_02220"/>
<reference evidence="2 3" key="1">
    <citation type="submission" date="2014-03" db="EMBL/GenBank/DDBJ databases">
        <title>The Genome Sequence of Plasmodium fragile nilgiri.</title>
        <authorList>
            <consortium name="The Broad Institute Genomics Platform"/>
            <consortium name="The Broad Institute Genome Sequencing Center for Infectious Disease"/>
            <person name="Neafsey D."/>
            <person name="Duraisingh M."/>
            <person name="Young S.K."/>
            <person name="Zeng Q."/>
            <person name="Gargeya S."/>
            <person name="Abouelleil A."/>
            <person name="Alvarado L."/>
            <person name="Chapman S.B."/>
            <person name="Gainer-Dewar J."/>
            <person name="Goldberg J."/>
            <person name="Griggs A."/>
            <person name="Gujja S."/>
            <person name="Hansen M."/>
            <person name="Howarth C."/>
            <person name="Imamovic A."/>
            <person name="Larimer J."/>
            <person name="Pearson M."/>
            <person name="Poon T.W."/>
            <person name="Priest M."/>
            <person name="Roberts A."/>
            <person name="Saif S."/>
            <person name="Shea T."/>
            <person name="Sykes S."/>
            <person name="Wortman J."/>
            <person name="Nusbaum C."/>
            <person name="Birren B."/>
        </authorList>
    </citation>
    <scope>NUCLEOTIDE SEQUENCE [LARGE SCALE GENOMIC DNA]</scope>
    <source>
        <strain evidence="3">nilgiri</strain>
    </source>
</reference>
<sequence length="664" mass="76342">MMGNKISENKQRQIIMYKNIKNKIKKKHNLDVGRNIYISLLKEKELSNVNSEIFEAYKAEEESDCGGVSENGGIAEKSNQGGDGTYVKINFRKRETHTHGGGTHVSRKCTDAGRHEEGKPTTLKKKQHHGYGDHGDSNGESATEQRSDHQSDGRSDSPNEKRHFELDYGVFFTVDERSSMYSQVRSSTHVKKKNKIKERGNISEERNDGEDSKLKRGNRRKGATLRRKESSLERNSTVATRKGESVHMVDDTKDSTVGDISVGHTFESYSGMRSAAHSVSESAPTGCSENRDESSFNSLSLHLLTDVPHTQGKKPVKSRGMNIHMCKQGDTQRCLNYSKKPSHTAGNSTRFLNLLKGKNILRNILSFMNCRDLLELQKTCSMIYVLVSDFLDYICLHIFLKFKRAYEGYFTPFDCFYKYEVLYTENPSFRLDCILLAKIEKRAVGYNNRFGYKYKYQFDAKKQSSYHVYYNFNVLKKNIPRKIEIHKDISYNNGDDINVSHIISNDVCANDYICIPINLFNIIGTVNLHSIIFMENKLSRHVTYTNGLDDQLWYDREEYKTLIKEDNLVSSECFLPYLKHVKTIYSGIDVTVMKSTYRAVQPGKLGRRSYALWGNHFIIKSKPDPVFTFLKREGLQHDYIYHNFYLRVGDSIVFYLIRGGNHDV</sequence>
<dbReference type="OrthoDB" id="407343at2759"/>
<accession>A0A0D9QR22</accession>
<feature type="compositionally biased region" description="Basic and acidic residues" evidence="1">
    <location>
        <begin position="197"/>
        <end position="214"/>
    </location>
</feature>